<accession>E7RX64</accession>
<evidence type="ECO:0000313" key="1">
    <source>
        <dbReference type="EMBL" id="EFV95055.1"/>
    </source>
</evidence>
<dbReference type="Proteomes" id="UP000011021">
    <property type="component" value="Unassembled WGS sequence"/>
</dbReference>
<proteinExistence type="predicted"/>
<gene>
    <name evidence="1" type="ORF">HMPREF0551_1277</name>
</gene>
<organism evidence="1 2">
    <name type="scientific">Lautropia mirabilis ATCC 51599</name>
    <dbReference type="NCBI Taxonomy" id="887898"/>
    <lineage>
        <taxon>Bacteria</taxon>
        <taxon>Pseudomonadati</taxon>
        <taxon>Pseudomonadota</taxon>
        <taxon>Betaproteobacteria</taxon>
        <taxon>Burkholderiales</taxon>
        <taxon>Burkholderiaceae</taxon>
        <taxon>Lautropia</taxon>
    </lineage>
</organism>
<reference evidence="1 2" key="1">
    <citation type="submission" date="2010-12" db="EMBL/GenBank/DDBJ databases">
        <authorList>
            <person name="Muzny D."/>
            <person name="Qin X."/>
            <person name="Deng J."/>
            <person name="Jiang H."/>
            <person name="Liu Y."/>
            <person name="Qu J."/>
            <person name="Song X.-Z."/>
            <person name="Zhang L."/>
            <person name="Thornton R."/>
            <person name="Coyle M."/>
            <person name="Francisco L."/>
            <person name="Jackson L."/>
            <person name="Javaid M."/>
            <person name="Korchina V."/>
            <person name="Kovar C."/>
            <person name="Mata R."/>
            <person name="Mathew T."/>
            <person name="Ngo R."/>
            <person name="Nguyen L."/>
            <person name="Nguyen N."/>
            <person name="Okwuonu G."/>
            <person name="Ongeri F."/>
            <person name="Pham C."/>
            <person name="Simmons D."/>
            <person name="Wilczek-Boney K."/>
            <person name="Hale W."/>
            <person name="Jakkamsetti A."/>
            <person name="Pham P."/>
            <person name="Ruth R."/>
            <person name="San Lucas F."/>
            <person name="Warren J."/>
            <person name="Zhang J."/>
            <person name="Zhao Z."/>
            <person name="Zhou C."/>
            <person name="Zhu D."/>
            <person name="Lee S."/>
            <person name="Bess C."/>
            <person name="Blankenburg K."/>
            <person name="Forbes L."/>
            <person name="Fu Q."/>
            <person name="Gubbala S."/>
            <person name="Hirani K."/>
            <person name="Jayaseelan J.C."/>
            <person name="Lara F."/>
            <person name="Munidasa M."/>
            <person name="Palculict T."/>
            <person name="Patil S."/>
            <person name="Pu L.-L."/>
            <person name="Saada N."/>
            <person name="Tang L."/>
            <person name="Weissenberger G."/>
            <person name="Zhu Y."/>
            <person name="Hemphill L."/>
            <person name="Shang Y."/>
            <person name="Youmans B."/>
            <person name="Ayvaz T."/>
            <person name="Ross M."/>
            <person name="Santibanez J."/>
            <person name="Aqrawi P."/>
            <person name="Gross S."/>
            <person name="Joshi V."/>
            <person name="Fowler G."/>
            <person name="Nazareth L."/>
            <person name="Reid J."/>
            <person name="Worley K."/>
            <person name="Petrosino J."/>
            <person name="Highlander S."/>
            <person name="Gibbs R."/>
        </authorList>
    </citation>
    <scope>NUCLEOTIDE SEQUENCE [LARGE SCALE GENOMIC DNA]</scope>
    <source>
        <strain evidence="1 2">ATCC 51599</strain>
    </source>
</reference>
<dbReference type="AlphaFoldDB" id="E7RX64"/>
<comment type="caution">
    <text evidence="1">The sequence shown here is derived from an EMBL/GenBank/DDBJ whole genome shotgun (WGS) entry which is preliminary data.</text>
</comment>
<evidence type="ECO:0000313" key="2">
    <source>
        <dbReference type="Proteomes" id="UP000011021"/>
    </source>
</evidence>
<protein>
    <submittedName>
        <fullName evidence="1">Uncharacterized protein</fullName>
    </submittedName>
</protein>
<feature type="non-terminal residue" evidence="1">
    <location>
        <position position="1"/>
    </location>
</feature>
<name>E7RX64_9BURK</name>
<dbReference type="HOGENOM" id="CLU_3111028_0_0_4"/>
<dbReference type="EMBL" id="AEQP01000006">
    <property type="protein sequence ID" value="EFV95055.1"/>
    <property type="molecule type" value="Genomic_DNA"/>
</dbReference>
<keyword evidence="2" id="KW-1185">Reference proteome</keyword>
<sequence length="50" mass="5749">CSLVYAVGWLSCSRSVSARTAGNVPVAMNIDRRWQRFKRRGSRSCFQDRL</sequence>